<proteinExistence type="predicted"/>
<organism evidence="2 3">
    <name type="scientific">Sciurus carolinensis</name>
    <name type="common">Eastern gray squirrel</name>
    <dbReference type="NCBI Taxonomy" id="30640"/>
    <lineage>
        <taxon>Eukaryota</taxon>
        <taxon>Metazoa</taxon>
        <taxon>Chordata</taxon>
        <taxon>Craniata</taxon>
        <taxon>Vertebrata</taxon>
        <taxon>Euteleostomi</taxon>
        <taxon>Mammalia</taxon>
        <taxon>Eutheria</taxon>
        <taxon>Euarchontoglires</taxon>
        <taxon>Glires</taxon>
        <taxon>Rodentia</taxon>
        <taxon>Sciuromorpha</taxon>
        <taxon>Sciuridae</taxon>
        <taxon>Sciurinae</taxon>
        <taxon>Sciurini</taxon>
        <taxon>Sciurus</taxon>
    </lineage>
</organism>
<sequence length="211" mass="23391">MYSYVCLPPGESVWPPLQPLSYAYLPAPLLLPPIQAHNFCSRPASLSVGEWAAPREYHRFYGPGASLFAAPPCWAFPPAYAAALGSAVPAARVVGSSLQESAAESWAPWPEGGSIQTELRWGRVERPHGQGLQLPHFVCRELRRVYGTYPRTDVRVTYSRGEFLVQAAPRVGKPEYRVERRVLRRPDSRDSSSPAREAVERGRPKKPKGLG</sequence>
<gene>
    <name evidence="2" type="ORF">SUZIE_208245</name>
</gene>
<evidence type="ECO:0000256" key="1">
    <source>
        <dbReference type="SAM" id="MobiDB-lite"/>
    </source>
</evidence>
<feature type="region of interest" description="Disordered" evidence="1">
    <location>
        <begin position="176"/>
        <end position="211"/>
    </location>
</feature>
<reference evidence="2" key="1">
    <citation type="submission" date="2020-03" db="EMBL/GenBank/DDBJ databases">
        <title>Studies in the Genomics of Life Span.</title>
        <authorList>
            <person name="Glass D."/>
        </authorList>
    </citation>
    <scope>NUCLEOTIDE SEQUENCE</scope>
    <source>
        <strain evidence="2">SUZIE</strain>
        <tissue evidence="2">Muscle</tissue>
    </source>
</reference>
<protein>
    <submittedName>
        <fullName evidence="2">Uncharacterized protein</fullName>
    </submittedName>
</protein>
<evidence type="ECO:0000313" key="3">
    <source>
        <dbReference type="Proteomes" id="UP001166674"/>
    </source>
</evidence>
<name>A0AA41NHI0_SCICA</name>
<dbReference type="Proteomes" id="UP001166674">
    <property type="component" value="Unassembled WGS sequence"/>
</dbReference>
<evidence type="ECO:0000313" key="2">
    <source>
        <dbReference type="EMBL" id="MBZ3890495.1"/>
    </source>
</evidence>
<keyword evidence="3" id="KW-1185">Reference proteome</keyword>
<feature type="compositionally biased region" description="Basic and acidic residues" evidence="1">
    <location>
        <begin position="176"/>
        <end position="190"/>
    </location>
</feature>
<dbReference type="AlphaFoldDB" id="A0AA41NHI0"/>
<accession>A0AA41NHI0</accession>
<comment type="caution">
    <text evidence="2">The sequence shown here is derived from an EMBL/GenBank/DDBJ whole genome shotgun (WGS) entry which is preliminary data.</text>
</comment>
<dbReference type="EMBL" id="JAATJV010440099">
    <property type="protein sequence ID" value="MBZ3890495.1"/>
    <property type="molecule type" value="Genomic_DNA"/>
</dbReference>